<evidence type="ECO:0000313" key="14">
    <source>
        <dbReference type="EMBL" id="WFP15392.1"/>
    </source>
</evidence>
<dbReference type="PANTHER" id="PTHR30027">
    <property type="entry name" value="RIBOSOMAL RNA SMALL SUBUNIT METHYLTRANSFERASE E"/>
    <property type="match status" value="1"/>
</dbReference>
<evidence type="ECO:0000256" key="1">
    <source>
        <dbReference type="ARBA" id="ARBA00004496"/>
    </source>
</evidence>
<accession>A0ABY8H408</accession>
<evidence type="ECO:0000256" key="9">
    <source>
        <dbReference type="ARBA" id="ARBA00022691"/>
    </source>
</evidence>
<name>A0ABY8H408_9MICC</name>
<evidence type="ECO:0000256" key="5">
    <source>
        <dbReference type="ARBA" id="ARBA00022490"/>
    </source>
</evidence>
<dbReference type="PIRSF" id="PIRSF015601">
    <property type="entry name" value="MTase_slr0722"/>
    <property type="match status" value="1"/>
</dbReference>
<dbReference type="GO" id="GO:0008168">
    <property type="term" value="F:methyltransferase activity"/>
    <property type="evidence" value="ECO:0007669"/>
    <property type="project" value="UniProtKB-KW"/>
</dbReference>
<evidence type="ECO:0000256" key="2">
    <source>
        <dbReference type="ARBA" id="ARBA00005528"/>
    </source>
</evidence>
<comment type="function">
    <text evidence="10 12">Specifically methylates the N3 position of the uracil ring of uridine 1498 (m3U1498) in 16S rRNA. Acts on the fully assembled 30S ribosomal subunit.</text>
</comment>
<dbReference type="GO" id="GO:0032259">
    <property type="term" value="P:methylation"/>
    <property type="evidence" value="ECO:0007669"/>
    <property type="project" value="UniProtKB-KW"/>
</dbReference>
<dbReference type="CDD" id="cd18084">
    <property type="entry name" value="RsmE-like"/>
    <property type="match status" value="1"/>
</dbReference>
<keyword evidence="9 12" id="KW-0949">S-adenosyl-L-methionine</keyword>
<evidence type="ECO:0000259" key="13">
    <source>
        <dbReference type="Pfam" id="PF04452"/>
    </source>
</evidence>
<evidence type="ECO:0000256" key="8">
    <source>
        <dbReference type="ARBA" id="ARBA00022679"/>
    </source>
</evidence>
<dbReference type="PANTHER" id="PTHR30027:SF3">
    <property type="entry name" value="16S RRNA (URACIL(1498)-N(3))-METHYLTRANSFERASE"/>
    <property type="match status" value="1"/>
</dbReference>
<gene>
    <name evidence="14" type="ORF">P8192_08135</name>
</gene>
<keyword evidence="5 12" id="KW-0963">Cytoplasm</keyword>
<dbReference type="Pfam" id="PF04452">
    <property type="entry name" value="Methyltrans_RNA"/>
    <property type="match status" value="1"/>
</dbReference>
<dbReference type="InterPro" id="IPR015947">
    <property type="entry name" value="PUA-like_sf"/>
</dbReference>
<dbReference type="SUPFAM" id="SSF88697">
    <property type="entry name" value="PUA domain-like"/>
    <property type="match status" value="1"/>
</dbReference>
<evidence type="ECO:0000256" key="7">
    <source>
        <dbReference type="ARBA" id="ARBA00022603"/>
    </source>
</evidence>
<evidence type="ECO:0000256" key="12">
    <source>
        <dbReference type="PIRNR" id="PIRNR015601"/>
    </source>
</evidence>
<dbReference type="InterPro" id="IPR029026">
    <property type="entry name" value="tRNA_m1G_MTases_N"/>
</dbReference>
<comment type="subcellular location">
    <subcellularLocation>
        <location evidence="1 12">Cytoplasm</location>
    </subcellularLocation>
</comment>
<dbReference type="NCBIfam" id="TIGR00046">
    <property type="entry name" value="RsmE family RNA methyltransferase"/>
    <property type="match status" value="1"/>
</dbReference>
<evidence type="ECO:0000256" key="11">
    <source>
        <dbReference type="ARBA" id="ARBA00047944"/>
    </source>
</evidence>
<dbReference type="Gene3D" id="2.40.240.20">
    <property type="entry name" value="Hypothetical PUA domain-like, domain 1"/>
    <property type="match status" value="1"/>
</dbReference>
<dbReference type="SUPFAM" id="SSF75217">
    <property type="entry name" value="alpha/beta knot"/>
    <property type="match status" value="1"/>
</dbReference>
<evidence type="ECO:0000256" key="3">
    <source>
        <dbReference type="ARBA" id="ARBA00012328"/>
    </source>
</evidence>
<proteinExistence type="inferred from homology"/>
<organism evidence="14 15">
    <name type="scientific">Citricoccus muralis</name>
    <dbReference type="NCBI Taxonomy" id="169134"/>
    <lineage>
        <taxon>Bacteria</taxon>
        <taxon>Bacillati</taxon>
        <taxon>Actinomycetota</taxon>
        <taxon>Actinomycetes</taxon>
        <taxon>Micrococcales</taxon>
        <taxon>Micrococcaceae</taxon>
        <taxon>Citricoccus</taxon>
    </lineage>
</organism>
<evidence type="ECO:0000256" key="4">
    <source>
        <dbReference type="ARBA" id="ARBA00013673"/>
    </source>
</evidence>
<evidence type="ECO:0000256" key="10">
    <source>
        <dbReference type="ARBA" id="ARBA00025699"/>
    </source>
</evidence>
<sequence length="254" mass="26804">MTDPLFLVPAGSLDGLEEGDQVRLGSAESAHAVKAMRLQAGETVLVADGCGQYATGVVSDPSAVAMSVTIQQWGSTPEAQPRLVLVQALAKGDRDLLGIQTATEVGVDAVIPWQAQRSVVRLKSDKIDKTLTKWRTNLEAAAKQARRTRVPALRDPVTGTDIAGLVASDTIVLVLDENATDSLATVVTEWEPAHLRAAVELVLVVGPEGGISDGELSALVEAGAYRVRMGEHVMRSSTAGPIAVALVQQLLSRW</sequence>
<dbReference type="InterPro" id="IPR046886">
    <property type="entry name" value="RsmE_MTase_dom"/>
</dbReference>
<feature type="domain" description="Ribosomal RNA small subunit methyltransferase E methyltransferase" evidence="13">
    <location>
        <begin position="81"/>
        <end position="248"/>
    </location>
</feature>
<evidence type="ECO:0000256" key="6">
    <source>
        <dbReference type="ARBA" id="ARBA00022552"/>
    </source>
</evidence>
<dbReference type="NCBIfam" id="NF008693">
    <property type="entry name" value="PRK11713.2-3"/>
    <property type="match status" value="1"/>
</dbReference>
<evidence type="ECO:0000313" key="15">
    <source>
        <dbReference type="Proteomes" id="UP001219037"/>
    </source>
</evidence>
<dbReference type="InterPro" id="IPR006700">
    <property type="entry name" value="RsmE"/>
</dbReference>
<dbReference type="Gene3D" id="3.40.1280.10">
    <property type="match status" value="1"/>
</dbReference>
<comment type="catalytic activity">
    <reaction evidence="11 12">
        <text>uridine(1498) in 16S rRNA + S-adenosyl-L-methionine = N(3)-methyluridine(1498) in 16S rRNA + S-adenosyl-L-homocysteine + H(+)</text>
        <dbReference type="Rhea" id="RHEA:42920"/>
        <dbReference type="Rhea" id="RHEA-COMP:10283"/>
        <dbReference type="Rhea" id="RHEA-COMP:10284"/>
        <dbReference type="ChEBI" id="CHEBI:15378"/>
        <dbReference type="ChEBI" id="CHEBI:57856"/>
        <dbReference type="ChEBI" id="CHEBI:59789"/>
        <dbReference type="ChEBI" id="CHEBI:65315"/>
        <dbReference type="ChEBI" id="CHEBI:74502"/>
        <dbReference type="EC" id="2.1.1.193"/>
    </reaction>
</comment>
<keyword evidence="15" id="KW-1185">Reference proteome</keyword>
<dbReference type="RefSeq" id="WP_278156066.1">
    <property type="nucleotide sequence ID" value="NZ_CP121252.1"/>
</dbReference>
<dbReference type="Proteomes" id="UP001219037">
    <property type="component" value="Chromosome"/>
</dbReference>
<dbReference type="InterPro" id="IPR029028">
    <property type="entry name" value="Alpha/beta_knot_MTases"/>
</dbReference>
<keyword evidence="8 12" id="KW-0808">Transferase</keyword>
<reference evidence="14 15" key="1">
    <citation type="submission" date="2023-04" db="EMBL/GenBank/DDBJ databases">
        <title>Funneling lignin-derived compounds into biodiesel using alkali-halophilic Citricoccus sp. P2.</title>
        <authorList>
            <person name="Luo C.-B."/>
        </authorList>
    </citation>
    <scope>NUCLEOTIDE SEQUENCE [LARGE SCALE GENOMIC DNA]</scope>
    <source>
        <strain evidence="14 15">P2</strain>
    </source>
</reference>
<dbReference type="EC" id="2.1.1.193" evidence="3 12"/>
<protein>
    <recommendedName>
        <fullName evidence="4 12">Ribosomal RNA small subunit methyltransferase E</fullName>
        <ecNumber evidence="3 12">2.1.1.193</ecNumber>
    </recommendedName>
</protein>
<keyword evidence="7 12" id="KW-0489">Methyltransferase</keyword>
<comment type="similarity">
    <text evidence="2 12">Belongs to the RNA methyltransferase RsmE family.</text>
</comment>
<keyword evidence="6 12" id="KW-0698">rRNA processing</keyword>
<dbReference type="EMBL" id="CP121252">
    <property type="protein sequence ID" value="WFP15392.1"/>
    <property type="molecule type" value="Genomic_DNA"/>
</dbReference>